<keyword evidence="5" id="KW-0597">Phosphoprotein</keyword>
<evidence type="ECO:0000256" key="6">
    <source>
        <dbReference type="ARBA" id="ARBA00022692"/>
    </source>
</evidence>
<evidence type="ECO:0000256" key="10">
    <source>
        <dbReference type="ARBA" id="ARBA00022842"/>
    </source>
</evidence>
<evidence type="ECO:0000256" key="15">
    <source>
        <dbReference type="RuleBase" id="RU362081"/>
    </source>
</evidence>
<dbReference type="Gene3D" id="3.30.70.100">
    <property type="match status" value="1"/>
</dbReference>
<dbReference type="SUPFAM" id="SSF81665">
    <property type="entry name" value="Calcium ATPase, transmembrane domain M"/>
    <property type="match status" value="1"/>
</dbReference>
<keyword evidence="12 15" id="KW-1133">Transmembrane helix</keyword>
<dbReference type="InterPro" id="IPR036163">
    <property type="entry name" value="HMA_dom_sf"/>
</dbReference>
<dbReference type="NCBIfam" id="TIGR01525">
    <property type="entry name" value="ATPase-IB_hvy"/>
    <property type="match status" value="1"/>
</dbReference>
<dbReference type="PANTHER" id="PTHR43520">
    <property type="entry name" value="ATP7, ISOFORM B"/>
    <property type="match status" value="1"/>
</dbReference>
<evidence type="ECO:0000256" key="1">
    <source>
        <dbReference type="ARBA" id="ARBA00004651"/>
    </source>
</evidence>
<dbReference type="Proteomes" id="UP000620139">
    <property type="component" value="Unassembled WGS sequence"/>
</dbReference>
<keyword evidence="8 15" id="KW-0547">Nucleotide-binding</keyword>
<dbReference type="InterPro" id="IPR023299">
    <property type="entry name" value="ATPase_P-typ_cyto_dom_N"/>
</dbReference>
<dbReference type="PROSITE" id="PS01047">
    <property type="entry name" value="HMA_1"/>
    <property type="match status" value="1"/>
</dbReference>
<dbReference type="GO" id="GO:0055070">
    <property type="term" value="P:copper ion homeostasis"/>
    <property type="evidence" value="ECO:0007669"/>
    <property type="project" value="TreeGrafter"/>
</dbReference>
<dbReference type="InterPro" id="IPR023298">
    <property type="entry name" value="ATPase_P-typ_TM_dom_sf"/>
</dbReference>
<dbReference type="Pfam" id="PF00403">
    <property type="entry name" value="HMA"/>
    <property type="match status" value="1"/>
</dbReference>
<reference evidence="17" key="1">
    <citation type="submission" date="2020-12" db="EMBL/GenBank/DDBJ databases">
        <title>The genome sequence of Inhella sp. 4Y17.</title>
        <authorList>
            <person name="Liu Y."/>
        </authorList>
    </citation>
    <scope>NUCLEOTIDE SEQUENCE</scope>
    <source>
        <strain evidence="17">4Y10</strain>
    </source>
</reference>
<evidence type="ECO:0000256" key="5">
    <source>
        <dbReference type="ARBA" id="ARBA00022553"/>
    </source>
</evidence>
<comment type="similarity">
    <text evidence="2 15">Belongs to the cation transport ATPase (P-type) (TC 3.A.3) family. Type IB subfamily.</text>
</comment>
<evidence type="ECO:0000256" key="14">
    <source>
        <dbReference type="ARBA" id="ARBA00023136"/>
    </source>
</evidence>
<dbReference type="GO" id="GO:0043682">
    <property type="term" value="F:P-type divalent copper transporter activity"/>
    <property type="evidence" value="ECO:0007669"/>
    <property type="project" value="TreeGrafter"/>
</dbReference>
<dbReference type="GO" id="GO:0005886">
    <property type="term" value="C:plasma membrane"/>
    <property type="evidence" value="ECO:0007669"/>
    <property type="project" value="UniProtKB-SubCell"/>
</dbReference>
<keyword evidence="13" id="KW-0406">Ion transport</keyword>
<dbReference type="RefSeq" id="WP_198101712.1">
    <property type="nucleotide sequence ID" value="NZ_JAEDAL010000009.1"/>
</dbReference>
<keyword evidence="7 15" id="KW-0479">Metal-binding</keyword>
<dbReference type="InterPro" id="IPR027256">
    <property type="entry name" value="P-typ_ATPase_IB"/>
</dbReference>
<dbReference type="PANTHER" id="PTHR43520:SF5">
    <property type="entry name" value="CATION-TRANSPORTING P-TYPE ATPASE-RELATED"/>
    <property type="match status" value="1"/>
</dbReference>
<dbReference type="SUPFAM" id="SSF55008">
    <property type="entry name" value="HMA, heavy metal-associated domain"/>
    <property type="match status" value="1"/>
</dbReference>
<feature type="transmembrane region" description="Helical" evidence="15">
    <location>
        <begin position="203"/>
        <end position="223"/>
    </location>
</feature>
<keyword evidence="18" id="KW-1185">Reference proteome</keyword>
<dbReference type="PRINTS" id="PR00119">
    <property type="entry name" value="CATATPASE"/>
</dbReference>
<organism evidence="17 18">
    <name type="scientific">Inhella gelatinilytica</name>
    <dbReference type="NCBI Taxonomy" id="2795030"/>
    <lineage>
        <taxon>Bacteria</taxon>
        <taxon>Pseudomonadati</taxon>
        <taxon>Pseudomonadota</taxon>
        <taxon>Betaproteobacteria</taxon>
        <taxon>Burkholderiales</taxon>
        <taxon>Sphaerotilaceae</taxon>
        <taxon>Inhella</taxon>
    </lineage>
</organism>
<evidence type="ECO:0000256" key="13">
    <source>
        <dbReference type="ARBA" id="ARBA00023065"/>
    </source>
</evidence>
<feature type="transmembrane region" description="Helical" evidence="15">
    <location>
        <begin position="107"/>
        <end position="130"/>
    </location>
</feature>
<dbReference type="Gene3D" id="3.40.50.1000">
    <property type="entry name" value="HAD superfamily/HAD-like"/>
    <property type="match status" value="1"/>
</dbReference>
<dbReference type="PROSITE" id="PS00154">
    <property type="entry name" value="ATPASE_E1_E2"/>
    <property type="match status" value="1"/>
</dbReference>
<dbReference type="Gene3D" id="2.70.150.10">
    <property type="entry name" value="Calcium-transporting ATPase, cytoplasmic transduction domain A"/>
    <property type="match status" value="1"/>
</dbReference>
<dbReference type="GO" id="GO:0005507">
    <property type="term" value="F:copper ion binding"/>
    <property type="evidence" value="ECO:0007669"/>
    <property type="project" value="TreeGrafter"/>
</dbReference>
<evidence type="ECO:0000256" key="9">
    <source>
        <dbReference type="ARBA" id="ARBA00022840"/>
    </source>
</evidence>
<dbReference type="InterPro" id="IPR036412">
    <property type="entry name" value="HAD-like_sf"/>
</dbReference>
<dbReference type="PRINTS" id="PR00120">
    <property type="entry name" value="HATPASE"/>
</dbReference>
<feature type="domain" description="HMA" evidence="16">
    <location>
        <begin position="23"/>
        <end position="89"/>
    </location>
</feature>
<dbReference type="GO" id="GO:0016887">
    <property type="term" value="F:ATP hydrolysis activity"/>
    <property type="evidence" value="ECO:0007669"/>
    <property type="project" value="InterPro"/>
</dbReference>
<keyword evidence="14 15" id="KW-0472">Membrane</keyword>
<name>A0A931IYS8_9BURK</name>
<dbReference type="SUPFAM" id="SSF56784">
    <property type="entry name" value="HAD-like"/>
    <property type="match status" value="1"/>
</dbReference>
<protein>
    <submittedName>
        <fullName evidence="17">Cation-translocating P-type ATPase</fullName>
    </submittedName>
</protein>
<keyword evidence="9 15" id="KW-0067">ATP-binding</keyword>
<feature type="transmembrane region" description="Helical" evidence="15">
    <location>
        <begin position="388"/>
        <end position="413"/>
    </location>
</feature>
<keyword evidence="4 15" id="KW-1003">Cell membrane</keyword>
<comment type="subcellular location">
    <subcellularLocation>
        <location evidence="1">Cell membrane</location>
        <topology evidence="1">Multi-pass membrane protein</topology>
    </subcellularLocation>
</comment>
<dbReference type="GO" id="GO:0005524">
    <property type="term" value="F:ATP binding"/>
    <property type="evidence" value="ECO:0007669"/>
    <property type="project" value="UniProtKB-UniRule"/>
</dbReference>
<dbReference type="NCBIfam" id="TIGR01494">
    <property type="entry name" value="ATPase_P-type"/>
    <property type="match status" value="2"/>
</dbReference>
<comment type="caution">
    <text evidence="17">The sequence shown here is derived from an EMBL/GenBank/DDBJ whole genome shotgun (WGS) entry which is preliminary data.</text>
</comment>
<keyword evidence="6 15" id="KW-0812">Transmembrane</keyword>
<feature type="transmembrane region" description="Helical" evidence="15">
    <location>
        <begin position="142"/>
        <end position="164"/>
    </location>
</feature>
<dbReference type="EMBL" id="JAEDAL010000009">
    <property type="protein sequence ID" value="MBH9554096.1"/>
    <property type="molecule type" value="Genomic_DNA"/>
</dbReference>
<evidence type="ECO:0000256" key="7">
    <source>
        <dbReference type="ARBA" id="ARBA00022723"/>
    </source>
</evidence>
<dbReference type="InterPro" id="IPR023214">
    <property type="entry name" value="HAD_sf"/>
</dbReference>
<evidence type="ECO:0000256" key="2">
    <source>
        <dbReference type="ARBA" id="ARBA00006024"/>
    </source>
</evidence>
<proteinExistence type="inferred from homology"/>
<evidence type="ECO:0000256" key="3">
    <source>
        <dbReference type="ARBA" id="ARBA00022448"/>
    </source>
</evidence>
<evidence type="ECO:0000256" key="11">
    <source>
        <dbReference type="ARBA" id="ARBA00022967"/>
    </source>
</evidence>
<dbReference type="Gene3D" id="3.40.1110.10">
    <property type="entry name" value="Calcium-transporting ATPase, cytoplasmic domain N"/>
    <property type="match status" value="1"/>
</dbReference>
<dbReference type="InterPro" id="IPR018303">
    <property type="entry name" value="ATPase_P-typ_P_site"/>
</dbReference>
<dbReference type="InterPro" id="IPR017969">
    <property type="entry name" value="Heavy-metal-associated_CS"/>
</dbReference>
<dbReference type="AlphaFoldDB" id="A0A931IYS8"/>
<evidence type="ECO:0000259" key="16">
    <source>
        <dbReference type="PROSITE" id="PS50846"/>
    </source>
</evidence>
<dbReference type="SUPFAM" id="SSF81653">
    <property type="entry name" value="Calcium ATPase, transduction domain A"/>
    <property type="match status" value="1"/>
</dbReference>
<feature type="transmembrane region" description="Helical" evidence="15">
    <location>
        <begin position="360"/>
        <end position="382"/>
    </location>
</feature>
<dbReference type="Pfam" id="PF00122">
    <property type="entry name" value="E1-E2_ATPase"/>
    <property type="match status" value="1"/>
</dbReference>
<evidence type="ECO:0000313" key="18">
    <source>
        <dbReference type="Proteomes" id="UP000620139"/>
    </source>
</evidence>
<keyword evidence="11" id="KW-1278">Translocase</keyword>
<dbReference type="CDD" id="cd00371">
    <property type="entry name" value="HMA"/>
    <property type="match status" value="1"/>
</dbReference>
<keyword evidence="3" id="KW-0813">Transport</keyword>
<evidence type="ECO:0000313" key="17">
    <source>
        <dbReference type="EMBL" id="MBH9554096.1"/>
    </source>
</evidence>
<evidence type="ECO:0000256" key="8">
    <source>
        <dbReference type="ARBA" id="ARBA00022741"/>
    </source>
</evidence>
<dbReference type="InterPro" id="IPR001757">
    <property type="entry name" value="P_typ_ATPase"/>
</dbReference>
<dbReference type="InterPro" id="IPR006121">
    <property type="entry name" value="HMA_dom"/>
</dbReference>
<evidence type="ECO:0000256" key="4">
    <source>
        <dbReference type="ARBA" id="ARBA00022475"/>
    </source>
</evidence>
<dbReference type="PROSITE" id="PS50846">
    <property type="entry name" value="HMA_2"/>
    <property type="match status" value="1"/>
</dbReference>
<sequence>MNALVEPIIPSPDGPAASPSSVRTWALQVAGLHCAACASTLEAVLTQVPGVNQARVGYAAALASVQVDEAAVQLSGLQAVAARAGFELDWARGVSAQGLRQREARQMLWRVFVAWFCMMQVMMLAAPTYFDSGAEVPADLAALMHGASWVLTLPVMLFSATPFLRGAWRSIRQRRMGMDVPVAVGIVLTFGISTVALVAPGGWIGSAVYLDSLTMFVAFLLGARWLEMRARHAAAATFEQAPDALPAEVSRLHQGQLERVRLDSIRVGDRLAIGAGDVIPADGRVLSGSTWVDESLLSGESRPVSKGQGQALSAGTVNLGQTFEMAVLACGDQTRHAQLNQLWQRALTERPAWAEEADRWAAPFLWGVLGLATIAAAVWATVDVTRALPVAAAVLVVTCPCALALAAPAAWVASARALAQRGLWCQRLGALERLAQVNRVVLDKTGTLTEPRAVPRVEPADGGAPDWVAQAVGLAQWSRHPLSQALARLPLTQPAGRWREVQEHAGEGLRGLDAAGRWWRLGRSAWVQPQADLGEAPLWFGAEAGGEAHPIDLDEVPRPSAVHALRRMMDLGLAVSLLSGDAAHRVQRLAAQLGLTGAAQGDCTPEIKRTQMQALQAQGAVVLMVGDGFNDAPALAQADVSVAMGQGVASARASADFTLATDDLAALPDLVLQGRRTRRVVRQNLVWAAAYNAVAVPLAMSGSLPPWAAGLGMALSSLWVVGNALRLGRL</sequence>
<dbReference type="InterPro" id="IPR008250">
    <property type="entry name" value="ATPase_P-typ_transduc_dom_A_sf"/>
</dbReference>
<dbReference type="InterPro" id="IPR059000">
    <property type="entry name" value="ATPase_P-type_domA"/>
</dbReference>
<dbReference type="Pfam" id="PF00702">
    <property type="entry name" value="Hydrolase"/>
    <property type="match status" value="1"/>
</dbReference>
<accession>A0A931IYS8</accession>
<evidence type="ECO:0000256" key="12">
    <source>
        <dbReference type="ARBA" id="ARBA00022989"/>
    </source>
</evidence>
<gene>
    <name evidence="17" type="ORF">I7X43_14720</name>
</gene>
<feature type="transmembrane region" description="Helical" evidence="15">
    <location>
        <begin position="685"/>
        <end position="701"/>
    </location>
</feature>
<keyword evidence="10" id="KW-0460">Magnesium</keyword>
<feature type="transmembrane region" description="Helical" evidence="15">
    <location>
        <begin position="176"/>
        <end position="197"/>
    </location>
</feature>